<evidence type="ECO:0000313" key="10">
    <source>
        <dbReference type="Proteomes" id="UP000460435"/>
    </source>
</evidence>
<dbReference type="InterPro" id="IPR000515">
    <property type="entry name" value="MetI-like"/>
</dbReference>
<evidence type="ECO:0000313" key="9">
    <source>
        <dbReference type="EMBL" id="NDL55806.1"/>
    </source>
</evidence>
<evidence type="ECO:0000256" key="6">
    <source>
        <dbReference type="ARBA" id="ARBA00023136"/>
    </source>
</evidence>
<evidence type="ECO:0000256" key="4">
    <source>
        <dbReference type="ARBA" id="ARBA00022692"/>
    </source>
</evidence>
<evidence type="ECO:0000259" key="8">
    <source>
        <dbReference type="PROSITE" id="PS50928"/>
    </source>
</evidence>
<dbReference type="PANTHER" id="PTHR43163">
    <property type="entry name" value="DIPEPTIDE TRANSPORT SYSTEM PERMEASE PROTEIN DPPB-RELATED"/>
    <property type="match status" value="1"/>
</dbReference>
<comment type="caution">
    <text evidence="9">The sequence shown here is derived from an EMBL/GenBank/DDBJ whole genome shotgun (WGS) entry which is preliminary data.</text>
</comment>
<reference evidence="9 10" key="1">
    <citation type="submission" date="2019-11" db="EMBL/GenBank/DDBJ databases">
        <authorList>
            <person name="Li X.-J."/>
            <person name="Feng X.-M."/>
        </authorList>
    </citation>
    <scope>NUCLEOTIDE SEQUENCE [LARGE SCALE GENOMIC DNA]</scope>
    <source>
        <strain evidence="9 10">XMNu-373</strain>
    </source>
</reference>
<dbReference type="Pfam" id="PF00528">
    <property type="entry name" value="BPD_transp_1"/>
    <property type="match status" value="1"/>
</dbReference>
<dbReference type="PROSITE" id="PS50928">
    <property type="entry name" value="ABC_TM1"/>
    <property type="match status" value="1"/>
</dbReference>
<feature type="transmembrane region" description="Helical" evidence="7">
    <location>
        <begin position="177"/>
        <end position="199"/>
    </location>
</feature>
<dbReference type="InterPro" id="IPR035906">
    <property type="entry name" value="MetI-like_sf"/>
</dbReference>
<keyword evidence="5 7" id="KW-1133">Transmembrane helix</keyword>
<evidence type="ECO:0000256" key="1">
    <source>
        <dbReference type="ARBA" id="ARBA00004651"/>
    </source>
</evidence>
<keyword evidence="6 7" id="KW-0472">Membrane</keyword>
<comment type="similarity">
    <text evidence="7">Belongs to the binding-protein-dependent transport system permease family.</text>
</comment>
<name>A0A7K3LXQ0_9ACTN</name>
<comment type="subcellular location">
    <subcellularLocation>
        <location evidence="1 7">Cell membrane</location>
        <topology evidence="1 7">Multi-pass membrane protein</topology>
    </subcellularLocation>
</comment>
<accession>A0A7K3LXQ0</accession>
<dbReference type="RefSeq" id="WP_162448480.1">
    <property type="nucleotide sequence ID" value="NZ_WLZY01000001.1"/>
</dbReference>
<dbReference type="GO" id="GO:0055085">
    <property type="term" value="P:transmembrane transport"/>
    <property type="evidence" value="ECO:0007669"/>
    <property type="project" value="InterPro"/>
</dbReference>
<dbReference type="InterPro" id="IPR045621">
    <property type="entry name" value="BPD_transp_1_N"/>
</dbReference>
<keyword evidence="2 7" id="KW-0813">Transport</keyword>
<feature type="transmembrane region" description="Helical" evidence="7">
    <location>
        <begin position="95"/>
        <end position="120"/>
    </location>
</feature>
<dbReference type="AlphaFoldDB" id="A0A7K3LXQ0"/>
<dbReference type="GO" id="GO:0005886">
    <property type="term" value="C:plasma membrane"/>
    <property type="evidence" value="ECO:0007669"/>
    <property type="project" value="UniProtKB-SubCell"/>
</dbReference>
<keyword evidence="10" id="KW-1185">Reference proteome</keyword>
<evidence type="ECO:0000256" key="2">
    <source>
        <dbReference type="ARBA" id="ARBA00022448"/>
    </source>
</evidence>
<dbReference type="Proteomes" id="UP000460435">
    <property type="component" value="Unassembled WGS sequence"/>
</dbReference>
<dbReference type="Pfam" id="PF19300">
    <property type="entry name" value="BPD_transp_1_N"/>
    <property type="match status" value="1"/>
</dbReference>
<dbReference type="CDD" id="cd06261">
    <property type="entry name" value="TM_PBP2"/>
    <property type="match status" value="1"/>
</dbReference>
<sequence length="318" mass="33884">MLAYIARRLLALLPTVAVPMVLLFLLLRLTPGDPAASILGEDATVEQIEALREEMGLNAPLPVQFVEWLGSVARLDFGDSIFLRAPVMDLVAERAFVTLQLALLAILVAVLVGPALGTFAATRRRKSVDQTLVVASAVGVAMPTFWLAIILIAVFGVQLGVLPVAGYVSVLDDPVEALRYLALPAISIGLLEAAVLFRYTRSGVLDARSQPFVTTARAQGIPEGTVTRRYIFRAATVPVVTVLGLTVAGLLGGAVVTESIFSIPGIGQLLLTAVSRRDYPLIEGTIFFIAIVFVLVNLLVDVVYGFLDPRIRLGAAKG</sequence>
<evidence type="ECO:0000256" key="5">
    <source>
        <dbReference type="ARBA" id="ARBA00022989"/>
    </source>
</evidence>
<keyword evidence="3" id="KW-1003">Cell membrane</keyword>
<feature type="transmembrane region" description="Helical" evidence="7">
    <location>
        <begin position="286"/>
        <end position="307"/>
    </location>
</feature>
<dbReference type="PANTHER" id="PTHR43163:SF6">
    <property type="entry name" value="DIPEPTIDE TRANSPORT SYSTEM PERMEASE PROTEIN DPPB-RELATED"/>
    <property type="match status" value="1"/>
</dbReference>
<dbReference type="Gene3D" id="1.10.3720.10">
    <property type="entry name" value="MetI-like"/>
    <property type="match status" value="1"/>
</dbReference>
<dbReference type="SUPFAM" id="SSF161098">
    <property type="entry name" value="MetI-like"/>
    <property type="match status" value="1"/>
</dbReference>
<feature type="domain" description="ABC transmembrane type-1" evidence="8">
    <location>
        <begin position="95"/>
        <end position="304"/>
    </location>
</feature>
<gene>
    <name evidence="9" type="ORF">F7O44_01840</name>
</gene>
<feature type="transmembrane region" description="Helical" evidence="7">
    <location>
        <begin position="237"/>
        <end position="266"/>
    </location>
</feature>
<evidence type="ECO:0000256" key="3">
    <source>
        <dbReference type="ARBA" id="ARBA00022475"/>
    </source>
</evidence>
<organism evidence="9 10">
    <name type="scientific">Phytoactinopolyspora mesophila</name>
    <dbReference type="NCBI Taxonomy" id="2650750"/>
    <lineage>
        <taxon>Bacteria</taxon>
        <taxon>Bacillati</taxon>
        <taxon>Actinomycetota</taxon>
        <taxon>Actinomycetes</taxon>
        <taxon>Jiangellales</taxon>
        <taxon>Jiangellaceae</taxon>
        <taxon>Phytoactinopolyspora</taxon>
    </lineage>
</organism>
<keyword evidence="4 7" id="KW-0812">Transmembrane</keyword>
<feature type="transmembrane region" description="Helical" evidence="7">
    <location>
        <begin position="132"/>
        <end position="157"/>
    </location>
</feature>
<evidence type="ECO:0000256" key="7">
    <source>
        <dbReference type="RuleBase" id="RU363032"/>
    </source>
</evidence>
<dbReference type="EMBL" id="WLZY01000001">
    <property type="protein sequence ID" value="NDL55806.1"/>
    <property type="molecule type" value="Genomic_DNA"/>
</dbReference>
<protein>
    <submittedName>
        <fullName evidence="9">ABC transporter permease subunit</fullName>
    </submittedName>
</protein>
<proteinExistence type="inferred from homology"/>